<dbReference type="AlphaFoldDB" id="A0A6P4ZVT5"/>
<dbReference type="GeneID" id="109486056"/>
<dbReference type="PROSITE" id="PS01180">
    <property type="entry name" value="CUB"/>
    <property type="match status" value="2"/>
</dbReference>
<feature type="region of interest" description="Disordered" evidence="4">
    <location>
        <begin position="498"/>
        <end position="527"/>
    </location>
</feature>
<comment type="caution">
    <text evidence="3">Lacks conserved residue(s) required for the propagation of feature annotation.</text>
</comment>
<dbReference type="RefSeq" id="XP_019645305.1">
    <property type="nucleotide sequence ID" value="XM_019789746.1"/>
</dbReference>
<dbReference type="PANTHER" id="PTHR24251:SF41">
    <property type="entry name" value="DELETED IN MALIGNANT BRAIN TUMORS 1 PROTEIN-LIKE"/>
    <property type="match status" value="1"/>
</dbReference>
<keyword evidence="8" id="KW-1185">Reference proteome</keyword>
<dbReference type="InterPro" id="IPR035914">
    <property type="entry name" value="Sperma_CUB_dom_sf"/>
</dbReference>
<keyword evidence="2" id="KW-1015">Disulfide bond</keyword>
<feature type="region of interest" description="Disordered" evidence="4">
    <location>
        <begin position="275"/>
        <end position="477"/>
    </location>
</feature>
<feature type="domain" description="CUB" evidence="7">
    <location>
        <begin position="210"/>
        <end position="251"/>
    </location>
</feature>
<keyword evidence="1" id="KW-0677">Repeat</keyword>
<evidence type="ECO:0000256" key="2">
    <source>
        <dbReference type="ARBA" id="ARBA00023157"/>
    </source>
</evidence>
<accession>A0A6P4ZVT5</accession>
<dbReference type="SMART" id="SM00042">
    <property type="entry name" value="CUB"/>
    <property type="match status" value="1"/>
</dbReference>
<feature type="compositionally biased region" description="Low complexity" evidence="4">
    <location>
        <begin position="425"/>
        <end position="449"/>
    </location>
</feature>
<dbReference type="KEGG" id="bbel:109486056"/>
<feature type="transmembrane region" description="Helical" evidence="5">
    <location>
        <begin position="533"/>
        <end position="558"/>
    </location>
</feature>
<dbReference type="Pfam" id="PF00431">
    <property type="entry name" value="CUB"/>
    <property type="match status" value="1"/>
</dbReference>
<dbReference type="OrthoDB" id="10063988at2759"/>
<dbReference type="Gene3D" id="2.60.120.290">
    <property type="entry name" value="Spermadhesin, CUB domain"/>
    <property type="match status" value="1"/>
</dbReference>
<dbReference type="SUPFAM" id="SSF49854">
    <property type="entry name" value="Spermadhesin, CUB domain"/>
    <property type="match status" value="1"/>
</dbReference>
<feature type="compositionally biased region" description="Low complexity" evidence="4">
    <location>
        <begin position="367"/>
        <end position="391"/>
    </location>
</feature>
<sequence length="619" mass="65434">MLGKLRALSLLYIVCCVFKLTTAQCDGGPPLTLTEQGPREFTTPNFPDGSYPRNTRCSWLIQVTSGTLELQFPDFNLPDEFVFGLCGFTKVEVYDGSTTSSPLLGTYCTNTPPPVFTSSSGISMLISFTGGSFPTRGQGFRATFTIAGGNAGTAAIPLLGSTTAVNMTTSPLITTIPPTTSTSSIATLISGSLHSSTLLSSTGQRWIMTCDGGPPLTLAEQGVQEFTTPNFPDGRYPRDAQCSWLIQVTRGNVGTTTPLLPDSTTAAHMITSPLVTTIPPTTPTSSTAASTTPGQTSSEAPTTSVPETTTTTTFTTTELTTTTPEPTTDSSTTIGTTQPVYTTTTQLTDPPSTTLQQDTTTPPPTNSSPQDTTALPTTTTHRTTSSPQDTTSETPPLPSQTPTQRTSAPSTTVQEDTPTPPPTNSSPQDTTAQATTSTQKTTSSRQDTTNEMRSTPSQTGFAVTTSKTTPDKFETGQPFNVSTIAISTVNSVTETMRPITKSTRHPDNKPVTTGTPGDNDEQGGDGGLTEDQMIMYAAIGGALSGLLFVGVVAAVYFCKRQRHGRFDRMSDLDANGRYNPAYLEASRPDSAYQSLQGSLQGSREPSVDSQQDMEMDVKL</sequence>
<dbReference type="InterPro" id="IPR000859">
    <property type="entry name" value="CUB_dom"/>
</dbReference>
<evidence type="ECO:0000256" key="3">
    <source>
        <dbReference type="PROSITE-ProRule" id="PRU00059"/>
    </source>
</evidence>
<evidence type="ECO:0000256" key="4">
    <source>
        <dbReference type="SAM" id="MobiDB-lite"/>
    </source>
</evidence>
<dbReference type="PANTHER" id="PTHR24251">
    <property type="entry name" value="OVOCHYMASE-RELATED"/>
    <property type="match status" value="1"/>
</dbReference>
<feature type="region of interest" description="Disordered" evidence="4">
    <location>
        <begin position="585"/>
        <end position="619"/>
    </location>
</feature>
<evidence type="ECO:0000259" key="7">
    <source>
        <dbReference type="PROSITE" id="PS01180"/>
    </source>
</evidence>
<feature type="compositionally biased region" description="Polar residues" evidence="4">
    <location>
        <begin position="591"/>
        <end position="612"/>
    </location>
</feature>
<evidence type="ECO:0000313" key="9">
    <source>
        <dbReference type="RefSeq" id="XP_019645305.1"/>
    </source>
</evidence>
<proteinExistence type="predicted"/>
<dbReference type="CDD" id="cd00041">
    <property type="entry name" value="CUB"/>
    <property type="match status" value="1"/>
</dbReference>
<keyword evidence="6" id="KW-0732">Signal</keyword>
<gene>
    <name evidence="9" type="primary">LOC109486056</name>
</gene>
<dbReference type="FunFam" id="2.60.120.290:FF:000198">
    <property type="entry name" value="Uncharacterized protein"/>
    <property type="match status" value="1"/>
</dbReference>
<feature type="signal peptide" evidence="6">
    <location>
        <begin position="1"/>
        <end position="23"/>
    </location>
</feature>
<evidence type="ECO:0000256" key="5">
    <source>
        <dbReference type="SAM" id="Phobius"/>
    </source>
</evidence>
<evidence type="ECO:0000256" key="6">
    <source>
        <dbReference type="SAM" id="SignalP"/>
    </source>
</evidence>
<keyword evidence="5" id="KW-0472">Membrane</keyword>
<keyword evidence="5" id="KW-0812">Transmembrane</keyword>
<evidence type="ECO:0000256" key="1">
    <source>
        <dbReference type="ARBA" id="ARBA00022737"/>
    </source>
</evidence>
<dbReference type="Proteomes" id="UP000515135">
    <property type="component" value="Unplaced"/>
</dbReference>
<reference evidence="9" key="1">
    <citation type="submission" date="2025-08" db="UniProtKB">
        <authorList>
            <consortium name="RefSeq"/>
        </authorList>
    </citation>
    <scope>IDENTIFICATION</scope>
    <source>
        <tissue evidence="9">Gonad</tissue>
    </source>
</reference>
<name>A0A6P4ZVT5_BRABE</name>
<keyword evidence="5" id="KW-1133">Transmembrane helix</keyword>
<organism evidence="8 9">
    <name type="scientific">Branchiostoma belcheri</name>
    <name type="common">Amphioxus</name>
    <dbReference type="NCBI Taxonomy" id="7741"/>
    <lineage>
        <taxon>Eukaryota</taxon>
        <taxon>Metazoa</taxon>
        <taxon>Chordata</taxon>
        <taxon>Cephalochordata</taxon>
        <taxon>Leptocardii</taxon>
        <taxon>Amphioxiformes</taxon>
        <taxon>Branchiostomatidae</taxon>
        <taxon>Branchiostoma</taxon>
    </lineage>
</organism>
<feature type="domain" description="CUB" evidence="7">
    <location>
        <begin position="25"/>
        <end position="147"/>
    </location>
</feature>
<feature type="chain" id="PRO_5028133146" evidence="6">
    <location>
        <begin position="24"/>
        <end position="619"/>
    </location>
</feature>
<feature type="compositionally biased region" description="Low complexity" evidence="4">
    <location>
        <begin position="275"/>
        <end position="360"/>
    </location>
</feature>
<feature type="compositionally biased region" description="Polar residues" evidence="4">
    <location>
        <begin position="451"/>
        <end position="468"/>
    </location>
</feature>
<feature type="compositionally biased region" description="Polar residues" evidence="4">
    <location>
        <begin position="400"/>
        <end position="415"/>
    </location>
</feature>
<protein>
    <submittedName>
        <fullName evidence="9">Mucin-2-like</fullName>
    </submittedName>
</protein>
<evidence type="ECO:0000313" key="8">
    <source>
        <dbReference type="Proteomes" id="UP000515135"/>
    </source>
</evidence>